<reference evidence="4" key="1">
    <citation type="submission" date="2021-06" db="EMBL/GenBank/DDBJ databases">
        <authorList>
            <person name="Kallberg Y."/>
            <person name="Tangrot J."/>
            <person name="Rosling A."/>
        </authorList>
    </citation>
    <scope>NUCLEOTIDE SEQUENCE</scope>
    <source>
        <strain evidence="4">FL966</strain>
    </source>
</reference>
<dbReference type="GO" id="GO:0043139">
    <property type="term" value="F:5'-3' DNA helicase activity"/>
    <property type="evidence" value="ECO:0007669"/>
    <property type="project" value="UniProtKB-EC"/>
</dbReference>
<dbReference type="Proteomes" id="UP000789759">
    <property type="component" value="Unassembled WGS sequence"/>
</dbReference>
<dbReference type="GO" id="GO:0006310">
    <property type="term" value="P:DNA recombination"/>
    <property type="evidence" value="ECO:0007669"/>
    <property type="project" value="UniProtKB-KW"/>
</dbReference>
<keyword evidence="1" id="KW-0234">DNA repair</keyword>
<comment type="caution">
    <text evidence="4">The sequence shown here is derived from an EMBL/GenBank/DDBJ whole genome shotgun (WGS) entry which is preliminary data.</text>
</comment>
<proteinExistence type="inferred from homology"/>
<feature type="domain" description="DNA helicase Pif1-like DEAD-box helicase" evidence="2">
    <location>
        <begin position="765"/>
        <end position="882"/>
    </location>
</feature>
<comment type="catalytic activity">
    <reaction evidence="1">
        <text>ATP + H2O = ADP + phosphate + H(+)</text>
        <dbReference type="Rhea" id="RHEA:13065"/>
        <dbReference type="ChEBI" id="CHEBI:15377"/>
        <dbReference type="ChEBI" id="CHEBI:15378"/>
        <dbReference type="ChEBI" id="CHEBI:30616"/>
        <dbReference type="ChEBI" id="CHEBI:43474"/>
        <dbReference type="ChEBI" id="CHEBI:456216"/>
        <dbReference type="EC" id="5.6.2.3"/>
    </reaction>
</comment>
<dbReference type="InterPro" id="IPR025476">
    <property type="entry name" value="Helitron_helicase-like"/>
</dbReference>
<dbReference type="PANTHER" id="PTHR10492:SF57">
    <property type="entry name" value="ATP-DEPENDENT DNA HELICASE"/>
    <property type="match status" value="1"/>
</dbReference>
<name>A0A9N9ND58_9GLOM</name>
<keyword evidence="5" id="KW-1185">Reference proteome</keyword>
<dbReference type="PANTHER" id="PTHR10492">
    <property type="match status" value="1"/>
</dbReference>
<evidence type="ECO:0000313" key="4">
    <source>
        <dbReference type="EMBL" id="CAG8726587.1"/>
    </source>
</evidence>
<feature type="domain" description="Helitron helicase-like" evidence="3">
    <location>
        <begin position="357"/>
        <end position="438"/>
    </location>
</feature>
<keyword evidence="1" id="KW-0067">ATP-binding</keyword>
<dbReference type="GO" id="GO:0006281">
    <property type="term" value="P:DNA repair"/>
    <property type="evidence" value="ECO:0007669"/>
    <property type="project" value="UniProtKB-KW"/>
</dbReference>
<comment type="similarity">
    <text evidence="1">Belongs to the helicase family.</text>
</comment>
<evidence type="ECO:0000256" key="1">
    <source>
        <dbReference type="RuleBase" id="RU363044"/>
    </source>
</evidence>
<keyword evidence="1" id="KW-0227">DNA damage</keyword>
<dbReference type="EC" id="5.6.2.3" evidence="1"/>
<accession>A0A9N9ND58</accession>
<dbReference type="InterPro" id="IPR010285">
    <property type="entry name" value="DNA_helicase_pif1-like_DEAD"/>
</dbReference>
<organism evidence="4 5">
    <name type="scientific">Cetraspora pellucida</name>
    <dbReference type="NCBI Taxonomy" id="1433469"/>
    <lineage>
        <taxon>Eukaryota</taxon>
        <taxon>Fungi</taxon>
        <taxon>Fungi incertae sedis</taxon>
        <taxon>Mucoromycota</taxon>
        <taxon>Glomeromycotina</taxon>
        <taxon>Glomeromycetes</taxon>
        <taxon>Diversisporales</taxon>
        <taxon>Gigasporaceae</taxon>
        <taxon>Cetraspora</taxon>
    </lineage>
</organism>
<dbReference type="GO" id="GO:0005524">
    <property type="term" value="F:ATP binding"/>
    <property type="evidence" value="ECO:0007669"/>
    <property type="project" value="UniProtKB-KW"/>
</dbReference>
<dbReference type="GO" id="GO:0000723">
    <property type="term" value="P:telomere maintenance"/>
    <property type="evidence" value="ECO:0007669"/>
    <property type="project" value="InterPro"/>
</dbReference>
<dbReference type="Pfam" id="PF14214">
    <property type="entry name" value="Helitron_like_N"/>
    <property type="match status" value="1"/>
</dbReference>
<evidence type="ECO:0000259" key="3">
    <source>
        <dbReference type="Pfam" id="PF14214"/>
    </source>
</evidence>
<keyword evidence="1" id="KW-0378">Hydrolase</keyword>
<feature type="non-terminal residue" evidence="4">
    <location>
        <position position="940"/>
    </location>
</feature>
<dbReference type="Pfam" id="PF05970">
    <property type="entry name" value="PIF1"/>
    <property type="match status" value="1"/>
</dbReference>
<gene>
    <name evidence="4" type="ORF">CPELLU_LOCUS13217</name>
</gene>
<keyword evidence="1" id="KW-0347">Helicase</keyword>
<dbReference type="AlphaFoldDB" id="A0A9N9ND58"/>
<keyword evidence="1" id="KW-0233">DNA recombination</keyword>
<dbReference type="EMBL" id="CAJVQA010013750">
    <property type="protein sequence ID" value="CAG8726587.1"/>
    <property type="molecule type" value="Genomic_DNA"/>
</dbReference>
<protein>
    <recommendedName>
        <fullName evidence="1">ATP-dependent DNA helicase</fullName>
        <ecNumber evidence="1">5.6.2.3</ecNumber>
    </recommendedName>
</protein>
<keyword evidence="1" id="KW-0547">Nucleotide-binding</keyword>
<evidence type="ECO:0000259" key="2">
    <source>
        <dbReference type="Pfam" id="PF05970"/>
    </source>
</evidence>
<dbReference type="OrthoDB" id="2437471at2759"/>
<comment type="cofactor">
    <cofactor evidence="1">
        <name>Mg(2+)</name>
        <dbReference type="ChEBI" id="CHEBI:18420"/>
    </cofactor>
</comment>
<sequence>MKESIKDYKKRLHYEQQQYYRNKKKKLISNNREELITNHQIGETSYAATLQVELSQELEANVSTLNLDFRPIQDDLTIVSTALVANISLVTAQLQQLKAHNIRMYNSALAFMFIGVTIDHSVTGTSSVYSFCIHDEMYYSIGFLFPEENNSNNQPKFAQIYIYDTEHELQNRMNQMLYDINPYCRIFNQATNILNSNSIFNFRMVITDSRSKDSRHYNTPTTSEVAIIMVGIKRISELHHAYESLHYVLMFPRGEDGWHLYIPTTDMSFSISLPSNSEPELLIIDEEEGICIIKYITAMKYYAYHLYLGCPNKLIVIYLFGRLFQQWVVDIGLQDTMQARDSITTMSNVGQHVILPSILGKPNLFITITCNPQWPEITNALLLGQTSQDRPDLIACVFNLKLKTLFKVILKEEILGKIITYIYTIEFQKRGLPHVHCLFILDPAYKPNSIVNYDPIVSAEIPDANIDLYIFKTIKCSMMHDPYKKTVINNDSYPVYMQRDNDRTVEVRHDYATIELRRPANEHEQHVNIDEINLYLDAQYVSVSEASWRLFYYKLHNRNPAIMQLQIHLSGNIEEAYDALGLLQNNDKWDQCLSESAFIQSESQLHYLFATLLLFCNLIHLEALWEKYFTSLSDDIRLQFSDISNSNTNLQNQALFYLQFILNKHSRSLQEFPNMSIPHIISDSDQSIQLLAEEKDYNIKDLIHTIETRIPLLNTDQKAIFSKVISAIDICTPTVLFVDDPSKTGKTFLYNIILAKVHLSGHIALADEAPIAYRNAPEALNRILQDLMKAIDPFFEHLPFEGKVVIFGGDFHQIFPIVVKGSCEDIVGSCLKHSPLWTNIDVMFLKTNMCLLNSTNTSNIFEKTEFTEWLLKIGEGLIPTIDNQSDTIQLPRNIHTILTPKNDDVNTINSTIMSYFPEELIQYLSTNTIEKQNDNMHIYP</sequence>
<evidence type="ECO:0000313" key="5">
    <source>
        <dbReference type="Proteomes" id="UP000789759"/>
    </source>
</evidence>
<dbReference type="GO" id="GO:0016787">
    <property type="term" value="F:hydrolase activity"/>
    <property type="evidence" value="ECO:0007669"/>
    <property type="project" value="UniProtKB-KW"/>
</dbReference>